<evidence type="ECO:0000256" key="2">
    <source>
        <dbReference type="SAM" id="SignalP"/>
    </source>
</evidence>
<proteinExistence type="predicted"/>
<organism evidence="3">
    <name type="scientific">Medioppia subpectinata</name>
    <dbReference type="NCBI Taxonomy" id="1979941"/>
    <lineage>
        <taxon>Eukaryota</taxon>
        <taxon>Metazoa</taxon>
        <taxon>Ecdysozoa</taxon>
        <taxon>Arthropoda</taxon>
        <taxon>Chelicerata</taxon>
        <taxon>Arachnida</taxon>
        <taxon>Acari</taxon>
        <taxon>Acariformes</taxon>
        <taxon>Sarcoptiformes</taxon>
        <taxon>Oribatida</taxon>
        <taxon>Brachypylina</taxon>
        <taxon>Oppioidea</taxon>
        <taxon>Oppiidae</taxon>
        <taxon>Medioppia</taxon>
    </lineage>
</organism>
<feature type="signal peptide" evidence="2">
    <location>
        <begin position="1"/>
        <end position="19"/>
    </location>
</feature>
<feature type="compositionally biased region" description="Low complexity" evidence="1">
    <location>
        <begin position="71"/>
        <end position="92"/>
    </location>
</feature>
<reference evidence="3" key="1">
    <citation type="submission" date="2020-11" db="EMBL/GenBank/DDBJ databases">
        <authorList>
            <person name="Tran Van P."/>
        </authorList>
    </citation>
    <scope>NUCLEOTIDE SEQUENCE</scope>
</reference>
<evidence type="ECO:0000313" key="4">
    <source>
        <dbReference type="Proteomes" id="UP000759131"/>
    </source>
</evidence>
<keyword evidence="2" id="KW-0732">Signal</keyword>
<sequence length="159" mass="16026">MKVILLAIIILFNTAPNKCQTPSNATVTPVTGQPGATATTVGPVIVPPLPGSIPPPQGSPPGISPAPVVPSVPGSQPAPGSTPVNVPPGGVQPVPPAQPSLPLPSFPVLPTLPALPTPPGIPTANGTVPTPTIRPPIPDIFAIIQTFGELFMRFGFEFV</sequence>
<dbReference type="EMBL" id="CAJPIZ010024146">
    <property type="protein sequence ID" value="CAG2118403.1"/>
    <property type="molecule type" value="Genomic_DNA"/>
</dbReference>
<feature type="region of interest" description="Disordered" evidence="1">
    <location>
        <begin position="24"/>
        <end position="99"/>
    </location>
</feature>
<name>A0A7R9QCP6_9ACAR</name>
<evidence type="ECO:0000256" key="1">
    <source>
        <dbReference type="SAM" id="MobiDB-lite"/>
    </source>
</evidence>
<feature type="chain" id="PRO_5036211803" evidence="2">
    <location>
        <begin position="20"/>
        <end position="159"/>
    </location>
</feature>
<dbReference type="AlphaFoldDB" id="A0A7R9QCP6"/>
<feature type="compositionally biased region" description="Polar residues" evidence="1">
    <location>
        <begin position="24"/>
        <end position="40"/>
    </location>
</feature>
<feature type="compositionally biased region" description="Pro residues" evidence="1">
    <location>
        <begin position="45"/>
        <end position="70"/>
    </location>
</feature>
<dbReference type="EMBL" id="OC878721">
    <property type="protein sequence ID" value="CAD7640757.1"/>
    <property type="molecule type" value="Genomic_DNA"/>
</dbReference>
<feature type="non-terminal residue" evidence="3">
    <location>
        <position position="159"/>
    </location>
</feature>
<dbReference type="Proteomes" id="UP000759131">
    <property type="component" value="Unassembled WGS sequence"/>
</dbReference>
<accession>A0A7R9QCP6</accession>
<protein>
    <submittedName>
        <fullName evidence="3">Uncharacterized protein</fullName>
    </submittedName>
</protein>
<gene>
    <name evidence="3" type="ORF">OSB1V03_LOCUS18355</name>
</gene>
<evidence type="ECO:0000313" key="3">
    <source>
        <dbReference type="EMBL" id="CAD7640757.1"/>
    </source>
</evidence>
<keyword evidence="4" id="KW-1185">Reference proteome</keyword>